<dbReference type="Proteomes" id="UP000184476">
    <property type="component" value="Unassembled WGS sequence"/>
</dbReference>
<feature type="coiled-coil region" evidence="1">
    <location>
        <begin position="94"/>
        <end position="121"/>
    </location>
</feature>
<evidence type="ECO:0000313" key="3">
    <source>
        <dbReference type="Proteomes" id="UP000184476"/>
    </source>
</evidence>
<evidence type="ECO:0000256" key="1">
    <source>
        <dbReference type="SAM" id="Coils"/>
    </source>
</evidence>
<proteinExistence type="predicted"/>
<dbReference type="RefSeq" id="WP_073155172.1">
    <property type="nucleotide sequence ID" value="NZ_FQVL01000007.1"/>
</dbReference>
<organism evidence="2 3">
    <name type="scientific">Seinonella peptonophila</name>
    <dbReference type="NCBI Taxonomy" id="112248"/>
    <lineage>
        <taxon>Bacteria</taxon>
        <taxon>Bacillati</taxon>
        <taxon>Bacillota</taxon>
        <taxon>Bacilli</taxon>
        <taxon>Bacillales</taxon>
        <taxon>Thermoactinomycetaceae</taxon>
        <taxon>Seinonella</taxon>
    </lineage>
</organism>
<protein>
    <submittedName>
        <fullName evidence="2">Uncharacterized protein</fullName>
    </submittedName>
</protein>
<dbReference type="AlphaFoldDB" id="A0A1M4YVC0"/>
<keyword evidence="1" id="KW-0175">Coiled coil</keyword>
<dbReference type="EMBL" id="FQVL01000007">
    <property type="protein sequence ID" value="SHF09749.1"/>
    <property type="molecule type" value="Genomic_DNA"/>
</dbReference>
<name>A0A1M4YVC0_9BACL</name>
<evidence type="ECO:0000313" key="2">
    <source>
        <dbReference type="EMBL" id="SHF09749.1"/>
    </source>
</evidence>
<reference evidence="2 3" key="1">
    <citation type="submission" date="2016-11" db="EMBL/GenBank/DDBJ databases">
        <authorList>
            <person name="Jaros S."/>
            <person name="Januszkiewicz K."/>
            <person name="Wedrychowicz H."/>
        </authorList>
    </citation>
    <scope>NUCLEOTIDE SEQUENCE [LARGE SCALE GENOMIC DNA]</scope>
    <source>
        <strain evidence="2 3">DSM 44666</strain>
    </source>
</reference>
<keyword evidence="3" id="KW-1185">Reference proteome</keyword>
<accession>A0A1M4YVC0</accession>
<sequence>MIVTTYMIVWEGLVSINFSKYVWMILFEKPFRQLSLCFYQKLKGDFMDHSRIVEEENQGPDKVRNFDVDGCLVKVRRECSFNVSYSSGEGLIFIAENKHQVDELLEVLEGIQEQIKKLVIEQTILKKVEEMLDERLKPPDHLDESL</sequence>
<gene>
    <name evidence="2" type="ORF">SAMN05444392_107171</name>
</gene>
<dbReference type="STRING" id="112248.SAMN05444392_107171"/>